<dbReference type="Ensembl" id="ENSOART00020039911.2">
    <property type="protein sequence ID" value="ENSOARP00020033076.2"/>
    <property type="gene ID" value="ENSOARG00020025442.2"/>
</dbReference>
<reference evidence="1" key="2">
    <citation type="submission" date="2025-08" db="UniProtKB">
        <authorList>
            <consortium name="Ensembl"/>
        </authorList>
    </citation>
    <scope>IDENTIFICATION</scope>
</reference>
<evidence type="ECO:0000313" key="1">
    <source>
        <dbReference type="Ensembl" id="ENSOARP00020033076.2"/>
    </source>
</evidence>
<proteinExistence type="predicted"/>
<reference evidence="1" key="3">
    <citation type="submission" date="2025-09" db="UniProtKB">
        <authorList>
            <consortium name="Ensembl"/>
        </authorList>
    </citation>
    <scope>IDENTIFICATION</scope>
</reference>
<protein>
    <submittedName>
        <fullName evidence="1">Inhibitor of CDK, cyclin A1 interacting protein 1</fullName>
    </submittedName>
</protein>
<gene>
    <name evidence="1" type="primary">INCA1</name>
</gene>
<organism evidence="1">
    <name type="scientific">Ovis aries</name>
    <name type="common">Sheep</name>
    <dbReference type="NCBI Taxonomy" id="9940"/>
    <lineage>
        <taxon>Eukaryota</taxon>
        <taxon>Metazoa</taxon>
        <taxon>Chordata</taxon>
        <taxon>Craniata</taxon>
        <taxon>Vertebrata</taxon>
        <taxon>Euteleostomi</taxon>
        <taxon>Mammalia</taxon>
        <taxon>Eutheria</taxon>
        <taxon>Laurasiatheria</taxon>
        <taxon>Artiodactyla</taxon>
        <taxon>Ruminantia</taxon>
        <taxon>Pecora</taxon>
        <taxon>Bovidae</taxon>
        <taxon>Caprinae</taxon>
        <taxon>Ovis</taxon>
    </lineage>
</organism>
<accession>A0AC11CPG4</accession>
<reference evidence="1" key="1">
    <citation type="submission" date="2020-11" db="EMBL/GenBank/DDBJ databases">
        <authorList>
            <person name="Davenport K.M."/>
            <person name="Bickhart D.M."/>
            <person name="Smith T.P.L."/>
            <person name="Murdoch B.M."/>
            <person name="Rosen B.D."/>
        </authorList>
    </citation>
    <scope>NUCLEOTIDE SEQUENCE [LARGE SCALE GENOMIC DNA]</scope>
    <source>
        <strain evidence="1">OAR_USU_Benz2616</strain>
    </source>
</reference>
<name>A0AC11CPG4_SHEEP</name>
<sequence length="248" mass="27848">MTCTQREGLLMVKVQWLEVQPRTGLHRACLCSRVVSRSPPPSLPSQSLGLMPQRYGDTFWENLSQRPSPTWMEQQYTPPLLRATGCSQPGQYGPEGLPPPEVLCRRKRRRPHSGGMQQGSGGIPARVRAVTHHLEDLRRRQRIINELKKAQWGSSGAASGPLLVDNDGCGFPSTTEHPDREEERADYPQENHFLISGRDQLLWSPWSPLGQEGSCLSRQLGSMGSFSAVTATRNPFYHPWLVELQSEE</sequence>